<reference evidence="3 4" key="1">
    <citation type="journal article" date="2015" name="Fungal Genet. Biol.">
        <title>Evolution of novel wood decay mechanisms in Agaricales revealed by the genome sequences of Fistulina hepatica and Cylindrobasidium torrendii.</title>
        <authorList>
            <person name="Floudas D."/>
            <person name="Held B.W."/>
            <person name="Riley R."/>
            <person name="Nagy L.G."/>
            <person name="Koehler G."/>
            <person name="Ransdell A.S."/>
            <person name="Younus H."/>
            <person name="Chow J."/>
            <person name="Chiniquy J."/>
            <person name="Lipzen A."/>
            <person name="Tritt A."/>
            <person name="Sun H."/>
            <person name="Haridas S."/>
            <person name="LaButti K."/>
            <person name="Ohm R.A."/>
            <person name="Kues U."/>
            <person name="Blanchette R.A."/>
            <person name="Grigoriev I.V."/>
            <person name="Minto R.E."/>
            <person name="Hibbett D.S."/>
        </authorList>
    </citation>
    <scope>NUCLEOTIDE SEQUENCE [LARGE SCALE GENOMIC DNA]</scope>
    <source>
        <strain evidence="3 4">FP15055 ss-10</strain>
    </source>
</reference>
<evidence type="ECO:0000259" key="2">
    <source>
        <dbReference type="SMART" id="SM01042"/>
    </source>
</evidence>
<name>A0A0D7AYS6_9AGAR</name>
<dbReference type="GO" id="GO:0006998">
    <property type="term" value="P:nuclear envelope organization"/>
    <property type="evidence" value="ECO:0007669"/>
    <property type="project" value="InterPro"/>
</dbReference>
<dbReference type="GO" id="GO:0055088">
    <property type="term" value="P:lipid homeostasis"/>
    <property type="evidence" value="ECO:0007669"/>
    <property type="project" value="InterPro"/>
</dbReference>
<evidence type="ECO:0000313" key="3">
    <source>
        <dbReference type="EMBL" id="KIY62421.1"/>
    </source>
</evidence>
<keyword evidence="1" id="KW-0472">Membrane</keyword>
<dbReference type="EMBL" id="KN880786">
    <property type="protein sequence ID" value="KIY62421.1"/>
    <property type="molecule type" value="Genomic_DNA"/>
</dbReference>
<organism evidence="3 4">
    <name type="scientific">Cylindrobasidium torrendii FP15055 ss-10</name>
    <dbReference type="NCBI Taxonomy" id="1314674"/>
    <lineage>
        <taxon>Eukaryota</taxon>
        <taxon>Fungi</taxon>
        <taxon>Dikarya</taxon>
        <taxon>Basidiomycota</taxon>
        <taxon>Agaricomycotina</taxon>
        <taxon>Agaricomycetes</taxon>
        <taxon>Agaricomycetidae</taxon>
        <taxon>Agaricales</taxon>
        <taxon>Marasmiineae</taxon>
        <taxon>Physalacriaceae</taxon>
        <taxon>Cylindrobasidium</taxon>
    </lineage>
</organism>
<protein>
    <recommendedName>
        <fullName evidence="2">Brl1/Brr6 domain-containing protein</fullName>
    </recommendedName>
</protein>
<dbReference type="PANTHER" id="PTHR28136">
    <property type="entry name" value="NUCLEUS EXPORT PROTEIN BRR6"/>
    <property type="match status" value="1"/>
</dbReference>
<gene>
    <name evidence="3" type="ORF">CYLTODRAFT_459005</name>
</gene>
<feature type="transmembrane region" description="Helical" evidence="1">
    <location>
        <begin position="270"/>
        <end position="288"/>
    </location>
</feature>
<proteinExistence type="predicted"/>
<keyword evidence="4" id="KW-1185">Reference proteome</keyword>
<keyword evidence="1" id="KW-1133">Transmembrane helix</keyword>
<feature type="domain" description="Brl1/Brr6" evidence="2">
    <location>
        <begin position="183"/>
        <end position="289"/>
    </location>
</feature>
<sequence>MLPLPVRLSKQKGREYNILKLADKEFMSFCVVLGKYNIDAFVFALNSLFLEISSPSHHLAARLFPTSIKDLPADMRAIEPQRHLQGQKRTALIRTFSSGKRPIFPRFDALLVDGRSAPPVLGSNANFPLLEGASDISAPQPQVPPSTLIALAQSPDVKGVPLDVKIRRISLATRDAALTLGLLLLSMSLLYAGYCDFRLKEANMVLGMERQRIQCRGDYQINVCDNAVPALKGLCKQWELCAQADDKRVGRLVLMAEVVADAINALAGGMTWQAGICIVVCTFAFAAGRTQARHLALMHMHNEAQRLENRAQQARS</sequence>
<dbReference type="OrthoDB" id="2838446at2759"/>
<evidence type="ECO:0000313" key="4">
    <source>
        <dbReference type="Proteomes" id="UP000054007"/>
    </source>
</evidence>
<dbReference type="Pfam" id="PF10104">
    <property type="entry name" value="Brr6_like_C_C"/>
    <property type="match status" value="1"/>
</dbReference>
<dbReference type="AlphaFoldDB" id="A0A0D7AYS6"/>
<dbReference type="InterPro" id="IPR018767">
    <property type="entry name" value="Brl1/Brr6_dom"/>
</dbReference>
<dbReference type="PANTHER" id="PTHR28136:SF1">
    <property type="entry name" value="NUCLEUS EXPORT PROTEIN BRL1"/>
    <property type="match status" value="1"/>
</dbReference>
<dbReference type="SMART" id="SM01042">
    <property type="entry name" value="Brr6_like_C_C"/>
    <property type="match status" value="1"/>
</dbReference>
<dbReference type="Proteomes" id="UP000054007">
    <property type="component" value="Unassembled WGS sequence"/>
</dbReference>
<accession>A0A0D7AYS6</accession>
<dbReference type="InterPro" id="IPR040202">
    <property type="entry name" value="Brl1/Brr6"/>
</dbReference>
<keyword evidence="1" id="KW-0812">Transmembrane</keyword>
<evidence type="ECO:0000256" key="1">
    <source>
        <dbReference type="SAM" id="Phobius"/>
    </source>
</evidence>
<dbReference type="GO" id="GO:0031965">
    <property type="term" value="C:nuclear membrane"/>
    <property type="evidence" value="ECO:0007669"/>
    <property type="project" value="InterPro"/>
</dbReference>
<feature type="transmembrane region" description="Helical" evidence="1">
    <location>
        <begin position="176"/>
        <end position="194"/>
    </location>
</feature>